<dbReference type="SUPFAM" id="SSF49879">
    <property type="entry name" value="SMAD/FHA domain"/>
    <property type="match status" value="1"/>
</dbReference>
<feature type="region of interest" description="Disordered" evidence="5">
    <location>
        <begin position="1145"/>
        <end position="1167"/>
    </location>
</feature>
<dbReference type="Pfam" id="PF01580">
    <property type="entry name" value="FtsK_SpoIIIE"/>
    <property type="match status" value="2"/>
</dbReference>
<dbReference type="GO" id="GO:0005524">
    <property type="term" value="F:ATP binding"/>
    <property type="evidence" value="ECO:0007669"/>
    <property type="project" value="UniProtKB-UniRule"/>
</dbReference>
<evidence type="ECO:0000313" key="8">
    <source>
        <dbReference type="EMBL" id="PRY61271.1"/>
    </source>
</evidence>
<dbReference type="SMART" id="SM00382">
    <property type="entry name" value="AAA"/>
    <property type="match status" value="3"/>
</dbReference>
<feature type="domain" description="FtsK" evidence="7">
    <location>
        <begin position="609"/>
        <end position="806"/>
    </location>
</feature>
<dbReference type="Gene3D" id="3.40.50.300">
    <property type="entry name" value="P-loop containing nucleotide triphosphate hydrolases"/>
    <property type="match status" value="4"/>
</dbReference>
<dbReference type="Proteomes" id="UP000237822">
    <property type="component" value="Unassembled WGS sequence"/>
</dbReference>
<dbReference type="EMBL" id="PVTI01000006">
    <property type="protein sequence ID" value="PRY61271.1"/>
    <property type="molecule type" value="Genomic_DNA"/>
</dbReference>
<sequence>MQSTISLALTVRPRSRSGDAVDLRVTAPHGTTLADVLPLLAEATGEPPGAVSCRGAALGPDATWGAPPLLHGATLCLDDPHPTGSPRPSTATAVDLVVVAGPDAGRRVAVPREGLVVGRSAGIGLSLADDRLSRRHARISPEDNGFRVLDLGSTNGLRCGGTDIPPGGEHDVDGSELIGLGDSVARLARAGTATAPTTARGDGRVAVNRSPRPLPPRRSAVVRAPRAPDAPRRGRIPWLSAALPVPFAALLAFFFGPQMLAFALLSPLMLVGSVVGDRWSGRREHARELAQHAEELAARRSELDELHRLERHERWAELPDPATVLEIANGPGARLWERRRGAADAGRVRLGVGDLPARTAWVPDDGMSGSGEPQHLTLAQLPVEVGLDEVGGLGIAGPADDVAGVLRQVLGQLVTAHSPRDLRLVVRAGVRHDEPQSWTRWLPHTTAYGDASTCLEALRQVVRTREEEREHGGRTAWPTVVAVLPDADADPTAGELADLLERGRELAVHCLVGAQRAAALPAACHAVVTIHDGRARLDVDGSDPVPSFVPDRTRWWWGERLGRALAPLVDAAGDAEALPTSLDLAEATSWLDPECAARTISDQWSTTDGRPVAVLGRTAGDDWSVDLSTDGPHLLVGGTTGSGKSELLRTLVTSLALHSSPEDVTFVLVDYKGGSAFGECADLPHTVGLVTNLDEGLARRALTSLEAEITRRERLLADSGARDFDDHRRRRGGLPRLVIVIDEFRVLADELPDFVDGVVSLAAVGRSLGVHLILATQRPAGAITADIQANVNLRIAMRVRDVADSQDVIGSADAAHLPADRPGRGFARGGDGELVEFQAARVGTPGESRRLDVVALDAQCQALGPVRSTNLDAATGTAAVTALDLAALSAAAGEAARALSLDTPHRPWLPALSEQLTPAGLPRDAVGLADLPAEQRQVPVSHRANEGHWLVVGGPRSGRSTALRTILASHVAEPGSDLSAYVIDTSGDLADLEELPHVGAVVHAAETTRVRRLLDLLRTSRDTATEREGRRPGSTARRPAASTLLLVDGWERLDSDDDFALGGVRDGLLDLLRSGDPSLRVVVTGDRSLLTGKLSTIASQTLLLPLADPADAVHAGLSRRDLPASRAPGRAIRLGDRVELQLARRDPHREAAERDPRVAPPTPVTRLPHLVDHDTVLTGHGALFRAPDALADTEYPATGPVPTLGLAVGLSASTGGVAMVDPARMGRRLLVIGHPGTGRSCALAAIGRSAAAAGRTVAVVEGATGTVARAVGTSLRVHPWDVEALVAARREHPDLVVLVDDAEQVEGSAAEPVLEEITSLVERDGGLVVAATTPTVASTTFRGLVATLARAQAGLLLSPRTPADGDTFGIRAPRGVDQTPGRALLVAGRRHDEVQLALVRTAREVAA</sequence>
<dbReference type="CDD" id="cd00060">
    <property type="entry name" value="FHA"/>
    <property type="match status" value="1"/>
</dbReference>
<dbReference type="InterPro" id="IPR002543">
    <property type="entry name" value="FtsK_dom"/>
</dbReference>
<dbReference type="RefSeq" id="WP_106296883.1">
    <property type="nucleotide sequence ID" value="NZ_PVTI01000006.1"/>
</dbReference>
<feature type="region of interest" description="Disordered" evidence="5">
    <location>
        <begin position="193"/>
        <end position="228"/>
    </location>
</feature>
<gene>
    <name evidence="8" type="ORF">BCF74_10619</name>
</gene>
<dbReference type="InterPro" id="IPR027417">
    <property type="entry name" value="P-loop_NTPase"/>
</dbReference>
<dbReference type="PANTHER" id="PTHR22683:SF1">
    <property type="entry name" value="TYPE VII SECRETION SYSTEM PROTEIN ESSC"/>
    <property type="match status" value="1"/>
</dbReference>
<evidence type="ECO:0000256" key="3">
    <source>
        <dbReference type="ARBA" id="ARBA00022840"/>
    </source>
</evidence>
<evidence type="ECO:0000259" key="6">
    <source>
        <dbReference type="PROSITE" id="PS50006"/>
    </source>
</evidence>
<feature type="compositionally biased region" description="Low complexity" evidence="5">
    <location>
        <begin position="217"/>
        <end position="227"/>
    </location>
</feature>
<keyword evidence="2 4" id="KW-0547">Nucleotide-binding</keyword>
<comment type="caution">
    <text evidence="8">The sequence shown here is derived from an EMBL/GenBank/DDBJ whole genome shotgun (WGS) entry which is preliminary data.</text>
</comment>
<keyword evidence="1" id="KW-0597">Phosphoprotein</keyword>
<organism evidence="8 9">
    <name type="scientific">Knoellia remsis</name>
    <dbReference type="NCBI Taxonomy" id="407159"/>
    <lineage>
        <taxon>Bacteria</taxon>
        <taxon>Bacillati</taxon>
        <taxon>Actinomycetota</taxon>
        <taxon>Actinomycetes</taxon>
        <taxon>Micrococcales</taxon>
        <taxon>Intrasporangiaceae</taxon>
        <taxon>Knoellia</taxon>
    </lineage>
</organism>
<dbReference type="InterPro" id="IPR003593">
    <property type="entry name" value="AAA+_ATPase"/>
</dbReference>
<proteinExistence type="predicted"/>
<evidence type="ECO:0000256" key="4">
    <source>
        <dbReference type="PROSITE-ProRule" id="PRU00289"/>
    </source>
</evidence>
<dbReference type="GO" id="GO:0003677">
    <property type="term" value="F:DNA binding"/>
    <property type="evidence" value="ECO:0007669"/>
    <property type="project" value="InterPro"/>
</dbReference>
<protein>
    <submittedName>
        <fullName evidence="8">S-DNA-T family DNA segregation ATPase FtsK/SpoIIIE</fullName>
    </submittedName>
</protein>
<dbReference type="InterPro" id="IPR008984">
    <property type="entry name" value="SMAD_FHA_dom_sf"/>
</dbReference>
<keyword evidence="3 4" id="KW-0067">ATP-binding</keyword>
<dbReference type="Gene3D" id="2.60.200.20">
    <property type="match status" value="1"/>
</dbReference>
<feature type="binding site" evidence="4">
    <location>
        <begin position="638"/>
        <end position="645"/>
    </location>
    <ligand>
        <name>ATP</name>
        <dbReference type="ChEBI" id="CHEBI:30616"/>
    </ligand>
</feature>
<dbReference type="OrthoDB" id="9807790at2"/>
<evidence type="ECO:0000259" key="7">
    <source>
        <dbReference type="PROSITE" id="PS50901"/>
    </source>
</evidence>
<name>A0A2T0UTL1_9MICO</name>
<dbReference type="PANTHER" id="PTHR22683">
    <property type="entry name" value="SPORULATION PROTEIN RELATED"/>
    <property type="match status" value="1"/>
</dbReference>
<dbReference type="SUPFAM" id="SSF52540">
    <property type="entry name" value="P-loop containing nucleoside triphosphate hydrolases"/>
    <property type="match status" value="3"/>
</dbReference>
<dbReference type="PROSITE" id="PS50006">
    <property type="entry name" value="FHA_DOMAIN"/>
    <property type="match status" value="1"/>
</dbReference>
<dbReference type="InterPro" id="IPR000253">
    <property type="entry name" value="FHA_dom"/>
</dbReference>
<accession>A0A2T0UTL1</accession>
<feature type="compositionally biased region" description="Basic and acidic residues" evidence="5">
    <location>
        <begin position="1145"/>
        <end position="1157"/>
    </location>
</feature>
<dbReference type="PROSITE" id="PS50901">
    <property type="entry name" value="FTSK"/>
    <property type="match status" value="1"/>
</dbReference>
<reference evidence="8 9" key="1">
    <citation type="submission" date="2018-03" db="EMBL/GenBank/DDBJ databases">
        <title>Genomic Encyclopedia of Archaeal and Bacterial Type Strains, Phase II (KMG-II): from individual species to whole genera.</title>
        <authorList>
            <person name="Goeker M."/>
        </authorList>
    </citation>
    <scope>NUCLEOTIDE SEQUENCE [LARGE SCALE GENOMIC DNA]</scope>
    <source>
        <strain evidence="8 9">ATCC BAA-1496</strain>
    </source>
</reference>
<evidence type="ECO:0000256" key="1">
    <source>
        <dbReference type="ARBA" id="ARBA00022553"/>
    </source>
</evidence>
<feature type="domain" description="FHA" evidence="6">
    <location>
        <begin position="115"/>
        <end position="164"/>
    </location>
</feature>
<keyword evidence="9" id="KW-1185">Reference proteome</keyword>
<evidence type="ECO:0000256" key="2">
    <source>
        <dbReference type="ARBA" id="ARBA00022741"/>
    </source>
</evidence>
<evidence type="ECO:0000256" key="5">
    <source>
        <dbReference type="SAM" id="MobiDB-lite"/>
    </source>
</evidence>
<dbReference type="Pfam" id="PF00498">
    <property type="entry name" value="FHA"/>
    <property type="match status" value="1"/>
</dbReference>
<evidence type="ECO:0000313" key="9">
    <source>
        <dbReference type="Proteomes" id="UP000237822"/>
    </source>
</evidence>
<dbReference type="InterPro" id="IPR050206">
    <property type="entry name" value="FtsK/SpoIIIE/SftA"/>
</dbReference>